<protein>
    <submittedName>
        <fullName evidence="1">Uncharacterized protein</fullName>
    </submittedName>
</protein>
<dbReference type="RefSeq" id="XP_018706635.1">
    <property type="nucleotide sequence ID" value="XM_018845928.1"/>
</dbReference>
<sequence length="87" mass="9375">MRFETRQGRVVEILRKAATFTVVTDGQSLNTFVVIDSAVVFESIVVVVYAWLRPGRRGTASTFPGAVIGGRPRTAAAVADDEYGGRS</sequence>
<gene>
    <name evidence="1" type="ORF">ISF_02322</name>
</gene>
<comment type="caution">
    <text evidence="1">The sequence shown here is derived from an EMBL/GenBank/DDBJ whole genome shotgun (WGS) entry which is preliminary data.</text>
</comment>
<dbReference type="AlphaFoldDB" id="A0A168BNL4"/>
<dbReference type="Proteomes" id="UP000076744">
    <property type="component" value="Unassembled WGS sequence"/>
</dbReference>
<keyword evidence="2" id="KW-1185">Reference proteome</keyword>
<proteinExistence type="predicted"/>
<evidence type="ECO:0000313" key="2">
    <source>
        <dbReference type="Proteomes" id="UP000076744"/>
    </source>
</evidence>
<dbReference type="GeneID" id="30018614"/>
<dbReference type="EMBL" id="AZHB01000004">
    <property type="protein sequence ID" value="OAA70348.1"/>
    <property type="molecule type" value="Genomic_DNA"/>
</dbReference>
<accession>A0A168BNL4</accession>
<organism evidence="1 2">
    <name type="scientific">Cordyceps fumosorosea (strain ARSEF 2679)</name>
    <name type="common">Isaria fumosorosea</name>
    <dbReference type="NCBI Taxonomy" id="1081104"/>
    <lineage>
        <taxon>Eukaryota</taxon>
        <taxon>Fungi</taxon>
        <taxon>Dikarya</taxon>
        <taxon>Ascomycota</taxon>
        <taxon>Pezizomycotina</taxon>
        <taxon>Sordariomycetes</taxon>
        <taxon>Hypocreomycetidae</taxon>
        <taxon>Hypocreales</taxon>
        <taxon>Cordycipitaceae</taxon>
        <taxon>Cordyceps</taxon>
    </lineage>
</organism>
<reference evidence="1 2" key="1">
    <citation type="journal article" date="2016" name="Genome Biol. Evol.">
        <title>Divergent and convergent evolution of fungal pathogenicity.</title>
        <authorList>
            <person name="Shang Y."/>
            <person name="Xiao G."/>
            <person name="Zheng P."/>
            <person name="Cen K."/>
            <person name="Zhan S."/>
            <person name="Wang C."/>
        </authorList>
    </citation>
    <scope>NUCLEOTIDE SEQUENCE [LARGE SCALE GENOMIC DNA]</scope>
    <source>
        <strain evidence="1 2">ARSEF 2679</strain>
    </source>
</reference>
<name>A0A168BNL4_CORFA</name>
<evidence type="ECO:0000313" key="1">
    <source>
        <dbReference type="EMBL" id="OAA70348.1"/>
    </source>
</evidence>